<dbReference type="PANTHER" id="PTHR43877">
    <property type="entry name" value="AMINOALKYLPHOSPHONATE N-ACETYLTRANSFERASE-RELATED-RELATED"/>
    <property type="match status" value="1"/>
</dbReference>
<evidence type="ECO:0000259" key="4">
    <source>
        <dbReference type="PROSITE" id="PS51186"/>
    </source>
</evidence>
<dbReference type="SUPFAM" id="SSF55729">
    <property type="entry name" value="Acyl-CoA N-acyltransferases (Nat)"/>
    <property type="match status" value="1"/>
</dbReference>
<evidence type="ECO:0000313" key="6">
    <source>
        <dbReference type="Proteomes" id="UP001339911"/>
    </source>
</evidence>
<proteinExistence type="predicted"/>
<sequence>MTSIPSFDQDTASGQHLKPTGQVRPRLRLAGADDAEQIARLHAESWRRHYRGAYADSFLDGDVAADRHSVWSARLAAPTNSQTVVAEDDSRLVGFVHVVFDHDPSWGSLIDNLHVVHGRQRTGVGTTLLAHAARAVLEHATAERMYLWVLEQNTAAQRFYRACGARGVETATVSPPGGDPSRLNGAPRKFRMAWPDVTAPSGLDTRRRDRE</sequence>
<evidence type="ECO:0000313" key="5">
    <source>
        <dbReference type="EMBL" id="MEE6307866.1"/>
    </source>
</evidence>
<gene>
    <name evidence="5" type="ORF">V1634_13645</name>
</gene>
<protein>
    <submittedName>
        <fullName evidence="5">GNAT family N-acetyltransferase</fullName>
    </submittedName>
</protein>
<dbReference type="PROSITE" id="PS51186">
    <property type="entry name" value="GNAT"/>
    <property type="match status" value="1"/>
</dbReference>
<dbReference type="InterPro" id="IPR000182">
    <property type="entry name" value="GNAT_dom"/>
</dbReference>
<keyword evidence="1" id="KW-0808">Transferase</keyword>
<evidence type="ECO:0000256" key="2">
    <source>
        <dbReference type="ARBA" id="ARBA00023315"/>
    </source>
</evidence>
<dbReference type="EMBL" id="JAZGQL010000008">
    <property type="protein sequence ID" value="MEE6307866.1"/>
    <property type="molecule type" value="Genomic_DNA"/>
</dbReference>
<dbReference type="CDD" id="cd04301">
    <property type="entry name" value="NAT_SF"/>
    <property type="match status" value="1"/>
</dbReference>
<evidence type="ECO:0000256" key="3">
    <source>
        <dbReference type="SAM" id="MobiDB-lite"/>
    </source>
</evidence>
<keyword evidence="6" id="KW-1185">Reference proteome</keyword>
<dbReference type="InterPro" id="IPR050832">
    <property type="entry name" value="Bact_Acetyltransf"/>
</dbReference>
<accession>A0ABU7SD44</accession>
<feature type="region of interest" description="Disordered" evidence="3">
    <location>
        <begin position="169"/>
        <end position="189"/>
    </location>
</feature>
<comment type="caution">
    <text evidence="5">The sequence shown here is derived from an EMBL/GenBank/DDBJ whole genome shotgun (WGS) entry which is preliminary data.</text>
</comment>
<dbReference type="Proteomes" id="UP001339911">
    <property type="component" value="Unassembled WGS sequence"/>
</dbReference>
<dbReference type="Gene3D" id="3.40.630.30">
    <property type="match status" value="1"/>
</dbReference>
<dbReference type="RefSeq" id="WP_331208150.1">
    <property type="nucleotide sequence ID" value="NZ_JAZGQL010000008.1"/>
</dbReference>
<keyword evidence="2" id="KW-0012">Acyltransferase</keyword>
<reference evidence="5 6" key="1">
    <citation type="submission" date="2024-01" db="EMBL/GenBank/DDBJ databases">
        <title>Genome insights into Plantactinospora veratri sp. nov.</title>
        <authorList>
            <person name="Wang L."/>
        </authorList>
    </citation>
    <scope>NUCLEOTIDE SEQUENCE [LARGE SCALE GENOMIC DNA]</scope>
    <source>
        <strain evidence="5 6">NEAU-FHS4</strain>
    </source>
</reference>
<dbReference type="InterPro" id="IPR016181">
    <property type="entry name" value="Acyl_CoA_acyltransferase"/>
</dbReference>
<feature type="domain" description="N-acetyltransferase" evidence="4">
    <location>
        <begin position="25"/>
        <end position="197"/>
    </location>
</feature>
<feature type="region of interest" description="Disordered" evidence="3">
    <location>
        <begin position="1"/>
        <end position="23"/>
    </location>
</feature>
<organism evidence="5 6">
    <name type="scientific">Plantactinospora veratri</name>
    <dbReference type="NCBI Taxonomy" id="1436122"/>
    <lineage>
        <taxon>Bacteria</taxon>
        <taxon>Bacillati</taxon>
        <taxon>Actinomycetota</taxon>
        <taxon>Actinomycetes</taxon>
        <taxon>Micromonosporales</taxon>
        <taxon>Micromonosporaceae</taxon>
        <taxon>Plantactinospora</taxon>
    </lineage>
</organism>
<name>A0ABU7SD44_9ACTN</name>
<feature type="compositionally biased region" description="Polar residues" evidence="3">
    <location>
        <begin position="1"/>
        <end position="14"/>
    </location>
</feature>
<evidence type="ECO:0000256" key="1">
    <source>
        <dbReference type="ARBA" id="ARBA00022679"/>
    </source>
</evidence>
<dbReference type="Pfam" id="PF00583">
    <property type="entry name" value="Acetyltransf_1"/>
    <property type="match status" value="1"/>
</dbReference>